<evidence type="ECO:0000313" key="11">
    <source>
        <dbReference type="EMBL" id="NJP34109.1"/>
    </source>
</evidence>
<dbReference type="SUPFAM" id="SSF56059">
    <property type="entry name" value="Glutathione synthetase ATP-binding domain-like"/>
    <property type="match status" value="1"/>
</dbReference>
<dbReference type="InterPro" id="IPR001882">
    <property type="entry name" value="Biotin_BS"/>
</dbReference>
<dbReference type="PROSITE" id="PS00188">
    <property type="entry name" value="BIOTIN"/>
    <property type="match status" value="1"/>
</dbReference>
<evidence type="ECO:0000256" key="1">
    <source>
        <dbReference type="ARBA" id="ARBA00001953"/>
    </source>
</evidence>
<dbReference type="InterPro" id="IPR011053">
    <property type="entry name" value="Single_hybrid_motif"/>
</dbReference>
<gene>
    <name evidence="11" type="ORF">HCJ94_19495</name>
</gene>
<comment type="cofactor">
    <cofactor evidence="1">
        <name>biotin</name>
        <dbReference type="ChEBI" id="CHEBI:57586"/>
    </cofactor>
</comment>
<dbReference type="PROSITE" id="PS00866">
    <property type="entry name" value="CPSASE_1"/>
    <property type="match status" value="1"/>
</dbReference>
<name>A0ABX0ZAY1_9ACTN</name>
<dbReference type="Pfam" id="PF21139">
    <property type="entry name" value="BT_MCC_alpha"/>
    <property type="match status" value="1"/>
</dbReference>
<dbReference type="InterPro" id="IPR048429">
    <property type="entry name" value="MCC_alpha_BT"/>
</dbReference>
<feature type="region of interest" description="Disordered" evidence="7">
    <location>
        <begin position="523"/>
        <end position="565"/>
    </location>
</feature>
<evidence type="ECO:0000256" key="6">
    <source>
        <dbReference type="PROSITE-ProRule" id="PRU00409"/>
    </source>
</evidence>
<keyword evidence="5" id="KW-0092">Biotin</keyword>
<feature type="domain" description="Biotin carboxylation" evidence="10">
    <location>
        <begin position="1"/>
        <end position="443"/>
    </location>
</feature>
<dbReference type="PANTHER" id="PTHR18866:SF126">
    <property type="entry name" value="BIOTIN CARBOXYLASE"/>
    <property type="match status" value="1"/>
</dbReference>
<keyword evidence="3 6" id="KW-0547">Nucleotide-binding</keyword>
<dbReference type="Proteomes" id="UP000783871">
    <property type="component" value="Unassembled WGS sequence"/>
</dbReference>
<dbReference type="SUPFAM" id="SSF52440">
    <property type="entry name" value="PreATP-grasp domain"/>
    <property type="match status" value="1"/>
</dbReference>
<dbReference type="PROSITE" id="PS50968">
    <property type="entry name" value="BIOTINYL_LIPOYL"/>
    <property type="match status" value="1"/>
</dbReference>
<organism evidence="11 12">
    <name type="scientific">Micromonospora thermarum</name>
    <dbReference type="NCBI Taxonomy" id="2720024"/>
    <lineage>
        <taxon>Bacteria</taxon>
        <taxon>Bacillati</taxon>
        <taxon>Actinomycetota</taxon>
        <taxon>Actinomycetes</taxon>
        <taxon>Micromonosporales</taxon>
        <taxon>Micromonosporaceae</taxon>
        <taxon>Micromonospora</taxon>
    </lineage>
</organism>
<evidence type="ECO:0000259" key="8">
    <source>
        <dbReference type="PROSITE" id="PS50968"/>
    </source>
</evidence>
<dbReference type="InterPro" id="IPR011761">
    <property type="entry name" value="ATP-grasp"/>
</dbReference>
<dbReference type="InterPro" id="IPR050856">
    <property type="entry name" value="Biotin_carboxylase_complex"/>
</dbReference>
<dbReference type="PROSITE" id="PS50975">
    <property type="entry name" value="ATP_GRASP"/>
    <property type="match status" value="1"/>
</dbReference>
<comment type="caution">
    <text evidence="11">The sequence shown here is derived from an EMBL/GenBank/DDBJ whole genome shotgun (WGS) entry which is preliminary data.</text>
</comment>
<dbReference type="PROSITE" id="PS50979">
    <property type="entry name" value="BC"/>
    <property type="match status" value="1"/>
</dbReference>
<dbReference type="Pfam" id="PF00289">
    <property type="entry name" value="Biotin_carb_N"/>
    <property type="match status" value="1"/>
</dbReference>
<dbReference type="CDD" id="cd06850">
    <property type="entry name" value="biotinyl_domain"/>
    <property type="match status" value="1"/>
</dbReference>
<evidence type="ECO:0000259" key="10">
    <source>
        <dbReference type="PROSITE" id="PS50979"/>
    </source>
</evidence>
<dbReference type="Pfam" id="PF02786">
    <property type="entry name" value="CPSase_L_D2"/>
    <property type="match status" value="1"/>
</dbReference>
<dbReference type="PANTHER" id="PTHR18866">
    <property type="entry name" value="CARBOXYLASE:PYRUVATE/ACETYL-COA/PROPIONYL-COA CARBOXYLASE"/>
    <property type="match status" value="1"/>
</dbReference>
<dbReference type="SMART" id="SM00878">
    <property type="entry name" value="Biotin_carb_C"/>
    <property type="match status" value="1"/>
</dbReference>
<dbReference type="InterPro" id="IPR005482">
    <property type="entry name" value="Biotin_COase_C"/>
</dbReference>
<dbReference type="InterPro" id="IPR005479">
    <property type="entry name" value="CPAse_ATP-bd"/>
</dbReference>
<proteinExistence type="predicted"/>
<dbReference type="Pfam" id="PF00364">
    <property type="entry name" value="Biotin_lipoyl"/>
    <property type="match status" value="1"/>
</dbReference>
<dbReference type="SUPFAM" id="SSF51230">
    <property type="entry name" value="Single hybrid motif"/>
    <property type="match status" value="1"/>
</dbReference>
<dbReference type="Gene3D" id="3.30.470.20">
    <property type="entry name" value="ATP-grasp fold, B domain"/>
    <property type="match status" value="1"/>
</dbReference>
<dbReference type="PROSITE" id="PS00867">
    <property type="entry name" value="CPSASE_2"/>
    <property type="match status" value="1"/>
</dbReference>
<dbReference type="InterPro" id="IPR005481">
    <property type="entry name" value="BC-like_N"/>
</dbReference>
<protein>
    <submittedName>
        <fullName evidence="11">Biotin/lipoyl-binding protein</fullName>
    </submittedName>
</protein>
<evidence type="ECO:0000256" key="7">
    <source>
        <dbReference type="SAM" id="MobiDB-lite"/>
    </source>
</evidence>
<dbReference type="InterPro" id="IPR000089">
    <property type="entry name" value="Biotin_lipoyl"/>
</dbReference>
<evidence type="ECO:0000256" key="3">
    <source>
        <dbReference type="ARBA" id="ARBA00022741"/>
    </source>
</evidence>
<dbReference type="EMBL" id="JAATEO010000021">
    <property type="protein sequence ID" value="NJP34109.1"/>
    <property type="molecule type" value="Genomic_DNA"/>
</dbReference>
<accession>A0ABX0ZAY1</accession>
<dbReference type="Gene3D" id="2.40.50.100">
    <property type="match status" value="1"/>
</dbReference>
<dbReference type="InterPro" id="IPR011054">
    <property type="entry name" value="Rudment_hybrid_motif"/>
</dbReference>
<feature type="compositionally biased region" description="Low complexity" evidence="7">
    <location>
        <begin position="523"/>
        <end position="537"/>
    </location>
</feature>
<reference evidence="11 12" key="1">
    <citation type="submission" date="2020-03" db="EMBL/GenBank/DDBJ databases">
        <title>WGS of actinomycetes isolated from Thailand.</title>
        <authorList>
            <person name="Thawai C."/>
        </authorList>
    </citation>
    <scope>NUCLEOTIDE SEQUENCE [LARGE SCALE GENOMIC DNA]</scope>
    <source>
        <strain evidence="11 12">HSS6-12</strain>
    </source>
</reference>
<evidence type="ECO:0000256" key="5">
    <source>
        <dbReference type="ARBA" id="ARBA00023267"/>
    </source>
</evidence>
<dbReference type="Pfam" id="PF02785">
    <property type="entry name" value="Biotin_carb_C"/>
    <property type="match status" value="1"/>
</dbReference>
<evidence type="ECO:0000313" key="12">
    <source>
        <dbReference type="Proteomes" id="UP000783871"/>
    </source>
</evidence>
<keyword evidence="4 6" id="KW-0067">ATP-binding</keyword>
<evidence type="ECO:0000256" key="2">
    <source>
        <dbReference type="ARBA" id="ARBA00022598"/>
    </source>
</evidence>
<sequence>MIQKLLVANRGEIARRIFATCRSLGVQTVAVHSDADADAPFVAEADQAVRLPGNTPAETYLRIDLILDAARKAGADAVHPGYGFLAENAEFATAVTDAGLTWVGPPAKAIAAMGDKVAAKALLAEAGVPMLPTWTDADQVTDFPVLVKASAGGGGRGMRAVRDAAGLAEAVASARREAAAAFGDGTVFIERYVERGRHVEVQIFGDGYGTVVALGVRECSIQRRHQKIVEEAPGVLPPQVRQRLHEAAVAAGRAVDYVGAGTVEFLLAPDGDIYFLEMNTRLQVEHPVTELTTGLDLVRLQLLVAEGEPLPLSATPPPNGHAIEVRLCAEDPAQGYRPATGTLHRFALPGVAAEFGPLAGPGLRLDSGVVDGSAVSVHYDSMLAKVIAWAPTRAEAARVLAGALARAELHGVATNRDLLVRVLRSPEFAAVEVDTGFLDRHPEVFEPLLPADEVPLVALAAALASAADRRASASVLAGLPSGWRNVPAFPQVTRFTGPDGGEIEVRYRLDRAGRLAEWSTLPAASGRATSAATSDSGPAARGGIAGNPTSNGGSPAAAGDATTSDEFGGAPTVALVEAATERVVLDVDGVRRAYRVHRQGSEVFVDGPDGAASLAELPRFPLPTAELAAGSLLAPLPGAVTRVHVEVGQRVAAGDLLLTLEAMKLEHPVLAPTDGVVAELPVPAGGQVDTGAVLAVVNPLEEAQS</sequence>
<dbReference type="InterPro" id="IPR016185">
    <property type="entry name" value="PreATP-grasp_dom_sf"/>
</dbReference>
<feature type="domain" description="Lipoyl-binding" evidence="8">
    <location>
        <begin position="622"/>
        <end position="698"/>
    </location>
</feature>
<evidence type="ECO:0000259" key="9">
    <source>
        <dbReference type="PROSITE" id="PS50975"/>
    </source>
</evidence>
<dbReference type="InterPro" id="IPR011764">
    <property type="entry name" value="Biotin_carboxylation_dom"/>
</dbReference>
<dbReference type="SUPFAM" id="SSF51246">
    <property type="entry name" value="Rudiment single hybrid motif"/>
    <property type="match status" value="1"/>
</dbReference>
<keyword evidence="2" id="KW-0436">Ligase</keyword>
<dbReference type="RefSeq" id="WP_168002470.1">
    <property type="nucleotide sequence ID" value="NZ_JAATEO010000021.1"/>
</dbReference>
<feature type="domain" description="ATP-grasp" evidence="9">
    <location>
        <begin position="115"/>
        <end position="306"/>
    </location>
</feature>
<keyword evidence="12" id="KW-1185">Reference proteome</keyword>
<evidence type="ECO:0000256" key="4">
    <source>
        <dbReference type="ARBA" id="ARBA00022840"/>
    </source>
</evidence>